<protein>
    <recommendedName>
        <fullName evidence="3">Sulfurtransferase</fullName>
        <ecNumber evidence="3">2.8.1.-</ecNumber>
    </recommendedName>
</protein>
<proteinExistence type="inferred from homology"/>
<organism evidence="5 6">
    <name type="scientific">Methylomonas koyamae</name>
    <dbReference type="NCBI Taxonomy" id="702114"/>
    <lineage>
        <taxon>Bacteria</taxon>
        <taxon>Pseudomonadati</taxon>
        <taxon>Pseudomonadota</taxon>
        <taxon>Gammaproteobacteria</taxon>
        <taxon>Methylococcales</taxon>
        <taxon>Methylococcaceae</taxon>
        <taxon>Methylomonas</taxon>
    </lineage>
</organism>
<dbReference type="EMBL" id="LUUK01000226">
    <property type="protein sequence ID" value="OAI11836.1"/>
    <property type="molecule type" value="Genomic_DNA"/>
</dbReference>
<evidence type="ECO:0000256" key="3">
    <source>
        <dbReference type="PIRNR" id="PIRNR006223"/>
    </source>
</evidence>
<evidence type="ECO:0000256" key="2">
    <source>
        <dbReference type="ARBA" id="ARBA00022490"/>
    </source>
</evidence>
<name>A0A177N1L8_9GAMM</name>
<dbReference type="InterPro" id="IPR043163">
    <property type="entry name" value="DsrC-like_N"/>
</dbReference>
<evidence type="ECO:0000256" key="4">
    <source>
        <dbReference type="PIRSR" id="PIRSR006223-50"/>
    </source>
</evidence>
<comment type="similarity">
    <text evidence="3">Belongs to the dsrC/tusE family.</text>
</comment>
<dbReference type="EC" id="2.8.1.-" evidence="3"/>
<evidence type="ECO:0000256" key="1">
    <source>
        <dbReference type="ARBA" id="ARBA00004496"/>
    </source>
</evidence>
<dbReference type="InterPro" id="IPR025526">
    <property type="entry name" value="DsrC-like_dom_sf"/>
</dbReference>
<dbReference type="RefSeq" id="WP_064031590.1">
    <property type="nucleotide sequence ID" value="NZ_LUUK01000226.1"/>
</dbReference>
<keyword evidence="6" id="KW-1185">Reference proteome</keyword>
<dbReference type="GO" id="GO:0016740">
    <property type="term" value="F:transferase activity"/>
    <property type="evidence" value="ECO:0007669"/>
    <property type="project" value="UniProtKB-KW"/>
</dbReference>
<dbReference type="PANTHER" id="PTHR37010">
    <property type="entry name" value="SULFURTRANSFERASE TUSE"/>
    <property type="match status" value="1"/>
</dbReference>
<keyword evidence="2" id="KW-0963">Cytoplasm</keyword>
<dbReference type="InterPro" id="IPR007453">
    <property type="entry name" value="DsrC/TusE"/>
</dbReference>
<dbReference type="PANTHER" id="PTHR37010:SF1">
    <property type="entry name" value="SULFURTRANSFERASE TUSE"/>
    <property type="match status" value="1"/>
</dbReference>
<dbReference type="GO" id="GO:0005737">
    <property type="term" value="C:cytoplasm"/>
    <property type="evidence" value="ECO:0007669"/>
    <property type="project" value="UniProtKB-SubCell"/>
</dbReference>
<keyword evidence="3" id="KW-0808">Transferase</keyword>
<dbReference type="InterPro" id="IPR042072">
    <property type="entry name" value="DsrC-like_C"/>
</dbReference>
<sequence length="110" mass="12519">MALIVDGAELATTDDGFLRSADLWNRNVADELARLEGLVIEEAHWEILLFIRDYYRKFQHLPNARMFVAAVRKTLGEEKGNSRYLQKLFPQGPLKYACKIAGLPKPPTCL</sequence>
<dbReference type="SUPFAM" id="SSF69721">
    <property type="entry name" value="DsrC, the gamma subunit of dissimilatory sulfite reductase"/>
    <property type="match status" value="1"/>
</dbReference>
<comment type="caution">
    <text evidence="5">The sequence shown here is derived from an EMBL/GenBank/DDBJ whole genome shotgun (WGS) entry which is preliminary data.</text>
</comment>
<comment type="function">
    <text evidence="3">Part of a sulfur-relay system.</text>
</comment>
<reference evidence="6" key="1">
    <citation type="submission" date="2016-03" db="EMBL/GenBank/DDBJ databases">
        <authorList>
            <person name="Heylen K."/>
            <person name="De Vos P."/>
            <person name="Vekeman B."/>
        </authorList>
    </citation>
    <scope>NUCLEOTIDE SEQUENCE [LARGE SCALE GENOMIC DNA]</scope>
    <source>
        <strain evidence="6">R-45383</strain>
    </source>
</reference>
<comment type="subcellular location">
    <subcellularLocation>
        <location evidence="1">Cytoplasm</location>
    </subcellularLocation>
</comment>
<gene>
    <name evidence="5" type="ORF">A1355_15170</name>
</gene>
<dbReference type="Gene3D" id="3.30.1420.10">
    <property type="match status" value="1"/>
</dbReference>
<dbReference type="PIRSF" id="PIRSF006223">
    <property type="entry name" value="DsrC_TusE"/>
    <property type="match status" value="1"/>
</dbReference>
<dbReference type="GO" id="GO:0097163">
    <property type="term" value="F:sulfur carrier activity"/>
    <property type="evidence" value="ECO:0007669"/>
    <property type="project" value="TreeGrafter"/>
</dbReference>
<dbReference type="Gene3D" id="1.10.10.370">
    <property type="entry name" value="DsrC-like protein, C-terminal domain"/>
    <property type="match status" value="1"/>
</dbReference>
<dbReference type="STRING" id="702114.A1355_15170"/>
<dbReference type="GO" id="GO:0002143">
    <property type="term" value="P:tRNA wobble position uridine thiolation"/>
    <property type="evidence" value="ECO:0007669"/>
    <property type="project" value="TreeGrafter"/>
</dbReference>
<dbReference type="OrthoDB" id="9786347at2"/>
<dbReference type="NCBIfam" id="TIGR03342">
    <property type="entry name" value="dsrC_tusE_dsvC"/>
    <property type="match status" value="1"/>
</dbReference>
<dbReference type="Proteomes" id="UP000077628">
    <property type="component" value="Unassembled WGS sequence"/>
</dbReference>
<evidence type="ECO:0000313" key="6">
    <source>
        <dbReference type="Proteomes" id="UP000077628"/>
    </source>
</evidence>
<dbReference type="Pfam" id="PF04358">
    <property type="entry name" value="DsrC"/>
    <property type="match status" value="1"/>
</dbReference>
<dbReference type="AlphaFoldDB" id="A0A177N1L8"/>
<accession>A0A177N1L8</accession>
<evidence type="ECO:0000313" key="5">
    <source>
        <dbReference type="EMBL" id="OAI11836.1"/>
    </source>
</evidence>
<feature type="active site" description="Cysteine persulfide intermediate" evidence="4">
    <location>
        <position position="109"/>
    </location>
</feature>